<evidence type="ECO:0000256" key="7">
    <source>
        <dbReference type="ARBA" id="ARBA00024030"/>
    </source>
</evidence>
<dbReference type="InterPro" id="IPR023271">
    <property type="entry name" value="Aquaporin-like"/>
</dbReference>
<evidence type="ECO:0000256" key="1">
    <source>
        <dbReference type="ARBA" id="ARBA00004141"/>
    </source>
</evidence>
<keyword evidence="3 8" id="KW-0812">Transmembrane</keyword>
<evidence type="ECO:0000256" key="4">
    <source>
        <dbReference type="ARBA" id="ARBA00022737"/>
    </source>
</evidence>
<organism evidence="10 11">
    <name type="scientific">Vigna mungo</name>
    <name type="common">Black gram</name>
    <name type="synonym">Phaseolus mungo</name>
    <dbReference type="NCBI Taxonomy" id="3915"/>
    <lineage>
        <taxon>Eukaryota</taxon>
        <taxon>Viridiplantae</taxon>
        <taxon>Streptophyta</taxon>
        <taxon>Embryophyta</taxon>
        <taxon>Tracheophyta</taxon>
        <taxon>Spermatophyta</taxon>
        <taxon>Magnoliopsida</taxon>
        <taxon>eudicotyledons</taxon>
        <taxon>Gunneridae</taxon>
        <taxon>Pentapetalae</taxon>
        <taxon>rosids</taxon>
        <taxon>fabids</taxon>
        <taxon>Fabales</taxon>
        <taxon>Fabaceae</taxon>
        <taxon>Papilionoideae</taxon>
        <taxon>50 kb inversion clade</taxon>
        <taxon>NPAAA clade</taxon>
        <taxon>indigoferoid/millettioid clade</taxon>
        <taxon>Phaseoleae</taxon>
        <taxon>Vigna</taxon>
    </lineage>
</organism>
<evidence type="ECO:0000256" key="9">
    <source>
        <dbReference type="SAM" id="Phobius"/>
    </source>
</evidence>
<dbReference type="PANTHER" id="PTHR46739:SF3">
    <property type="entry name" value="AQUAPORIN SIP1-1"/>
    <property type="match status" value="1"/>
</dbReference>
<name>A0AAQ3NSG2_VIGMU</name>
<comment type="subcellular location">
    <subcellularLocation>
        <location evidence="1">Membrane</location>
        <topology evidence="1">Multi-pass membrane protein</topology>
    </subcellularLocation>
</comment>
<evidence type="ECO:0000256" key="8">
    <source>
        <dbReference type="RuleBase" id="RU000477"/>
    </source>
</evidence>
<sequence>MVSAIKAATGDLVLTFLWVFFSSMLGLATDVITKALEIHHASYNGFHYADVVVITSLIFILVTIFTFIADALGGASFNPTGNASLYAAGVGDDTLFSMALRFPAQYCRKLWTNLVDEVTIGTGLKNFNGPVLGSVGGVLAVMEYMPEKYRHFIAGPSLKVSLHTGALAEGVLTFVITFLVLLIMIRGPHSGTAKTLLLAISTVVLITVGASYTGPAMNPAFAFGWAYFEKWHDKWDHFYVYWICPFVGSILAAWLFRIVFPPPPPVEKQKKA</sequence>
<evidence type="ECO:0000256" key="6">
    <source>
        <dbReference type="ARBA" id="ARBA00023136"/>
    </source>
</evidence>
<keyword evidence="11" id="KW-1185">Reference proteome</keyword>
<dbReference type="Gene3D" id="1.20.1080.10">
    <property type="entry name" value="Glycerol uptake facilitator protein"/>
    <property type="match status" value="1"/>
</dbReference>
<keyword evidence="4" id="KW-0677">Repeat</keyword>
<evidence type="ECO:0000256" key="5">
    <source>
        <dbReference type="ARBA" id="ARBA00022989"/>
    </source>
</evidence>
<keyword evidence="2 8" id="KW-0813">Transport</keyword>
<evidence type="ECO:0000256" key="3">
    <source>
        <dbReference type="ARBA" id="ARBA00022692"/>
    </source>
</evidence>
<proteinExistence type="inferred from homology"/>
<dbReference type="GO" id="GO:0016020">
    <property type="term" value="C:membrane"/>
    <property type="evidence" value="ECO:0007669"/>
    <property type="project" value="UniProtKB-SubCell"/>
</dbReference>
<dbReference type="SUPFAM" id="SSF81338">
    <property type="entry name" value="Aquaporin-like"/>
    <property type="match status" value="1"/>
</dbReference>
<dbReference type="EMBL" id="CP144697">
    <property type="protein sequence ID" value="WVZ14500.1"/>
    <property type="molecule type" value="Genomic_DNA"/>
</dbReference>
<evidence type="ECO:0000313" key="10">
    <source>
        <dbReference type="EMBL" id="WVZ14500.1"/>
    </source>
</evidence>
<comment type="similarity">
    <text evidence="7">Belongs to the MIP/aquaporin (TC 1.A.8) family. SIP (TC 1.A.8.10) subfamily.</text>
</comment>
<keyword evidence="5 9" id="KW-1133">Transmembrane helix</keyword>
<dbReference type="AlphaFoldDB" id="A0AAQ3NSG2"/>
<evidence type="ECO:0000313" key="11">
    <source>
        <dbReference type="Proteomes" id="UP001374535"/>
    </source>
</evidence>
<accession>A0AAQ3NSG2</accession>
<dbReference type="GO" id="GO:0015250">
    <property type="term" value="F:water channel activity"/>
    <property type="evidence" value="ECO:0007669"/>
    <property type="project" value="InterPro"/>
</dbReference>
<dbReference type="Pfam" id="PF00230">
    <property type="entry name" value="MIP"/>
    <property type="match status" value="1"/>
</dbReference>
<gene>
    <name evidence="10" type="ORF">V8G54_012066</name>
</gene>
<feature type="transmembrane region" description="Helical" evidence="9">
    <location>
        <begin position="196"/>
        <end position="218"/>
    </location>
</feature>
<dbReference type="PANTHER" id="PTHR46739">
    <property type="entry name" value="AQUAPORIN SIP1-1"/>
    <property type="match status" value="1"/>
</dbReference>
<feature type="transmembrane region" description="Helical" evidence="9">
    <location>
        <begin position="166"/>
        <end position="184"/>
    </location>
</feature>
<feature type="transmembrane region" description="Helical" evidence="9">
    <location>
        <begin position="45"/>
        <end position="69"/>
    </location>
</feature>
<dbReference type="InterPro" id="IPR000425">
    <property type="entry name" value="MIP"/>
</dbReference>
<dbReference type="PRINTS" id="PR00783">
    <property type="entry name" value="MINTRINSICP"/>
</dbReference>
<feature type="transmembrane region" description="Helical" evidence="9">
    <location>
        <begin position="238"/>
        <end position="260"/>
    </location>
</feature>
<reference evidence="10 11" key="1">
    <citation type="journal article" date="2023" name="Life. Sci Alliance">
        <title>Evolutionary insights into 3D genome organization and epigenetic landscape of Vigna mungo.</title>
        <authorList>
            <person name="Junaid A."/>
            <person name="Singh B."/>
            <person name="Bhatia S."/>
        </authorList>
    </citation>
    <scope>NUCLEOTIDE SEQUENCE [LARGE SCALE GENOMIC DNA]</scope>
    <source>
        <strain evidence="10">Urdbean</strain>
    </source>
</reference>
<keyword evidence="6 9" id="KW-0472">Membrane</keyword>
<dbReference type="Proteomes" id="UP001374535">
    <property type="component" value="Chromosome 4"/>
</dbReference>
<dbReference type="InterPro" id="IPR044222">
    <property type="entry name" value="SIP1-1/2-like"/>
</dbReference>
<evidence type="ECO:0000256" key="2">
    <source>
        <dbReference type="ARBA" id="ARBA00022448"/>
    </source>
</evidence>
<feature type="transmembrane region" description="Helical" evidence="9">
    <location>
        <begin position="12"/>
        <end position="33"/>
    </location>
</feature>
<protein>
    <submittedName>
        <fullName evidence="10">Uncharacterized protein</fullName>
    </submittedName>
</protein>